<evidence type="ECO:0000313" key="3">
    <source>
        <dbReference type="EMBL" id="MCW7551403.1"/>
    </source>
</evidence>
<dbReference type="SUPFAM" id="SSF52833">
    <property type="entry name" value="Thioredoxin-like"/>
    <property type="match status" value="1"/>
</dbReference>
<dbReference type="InterPro" id="IPR006504">
    <property type="entry name" value="Tscrpt_reg_Spx/MgsR"/>
</dbReference>
<comment type="caution">
    <text evidence="3">The sequence shown here is derived from an EMBL/GenBank/DDBJ whole genome shotgun (WGS) entry which is preliminary data.</text>
</comment>
<sequence>MTILYDSTLNGITLNGITLYGIKNCDTIKKARRWLDDNDVKYHFHDYRKDGLTLQQLQGWTEELDWEQLLNKRGTTWRNLPEAQKQSINKDRALTLMVEYPAMIKRPLLDTGTEKHLGFKPDLYKQIFAPIT</sequence>
<dbReference type="PANTHER" id="PTHR30041">
    <property type="entry name" value="ARSENATE REDUCTASE"/>
    <property type="match status" value="1"/>
</dbReference>
<accession>A0ABT3MPV4</accession>
<dbReference type="NCBIfam" id="NF008107">
    <property type="entry name" value="PRK10853.1"/>
    <property type="match status" value="1"/>
</dbReference>
<comment type="similarity">
    <text evidence="1 2">Belongs to the ArsC family.</text>
</comment>
<dbReference type="NCBIfam" id="TIGR01617">
    <property type="entry name" value="arsC_related"/>
    <property type="match status" value="1"/>
</dbReference>
<evidence type="ECO:0000256" key="1">
    <source>
        <dbReference type="ARBA" id="ARBA00007198"/>
    </source>
</evidence>
<name>A0ABT3MPV4_9GAMM</name>
<dbReference type="Pfam" id="PF03960">
    <property type="entry name" value="ArsC"/>
    <property type="match status" value="1"/>
</dbReference>
<keyword evidence="4" id="KW-1185">Reference proteome</keyword>
<dbReference type="Gene3D" id="3.40.30.10">
    <property type="entry name" value="Glutaredoxin"/>
    <property type="match status" value="1"/>
</dbReference>
<dbReference type="RefSeq" id="WP_262566459.1">
    <property type="nucleotide sequence ID" value="NZ_JAPFCC010000001.1"/>
</dbReference>
<dbReference type="InterPro" id="IPR006660">
    <property type="entry name" value="Arsenate_reductase-like"/>
</dbReference>
<dbReference type="Proteomes" id="UP001209854">
    <property type="component" value="Unassembled WGS sequence"/>
</dbReference>
<reference evidence="3 4" key="1">
    <citation type="submission" date="2022-10" db="EMBL/GenBank/DDBJ databases">
        <title>High-quality genome sequences of two octocoral-associated bacteria, Endozoicomonas euniceicola EF212 and Endozoicomonas gorgoniicola PS125.</title>
        <authorList>
            <person name="Chiou Y.-J."/>
            <person name="Chen Y.-H."/>
        </authorList>
    </citation>
    <scope>NUCLEOTIDE SEQUENCE [LARGE SCALE GENOMIC DNA]</scope>
    <source>
        <strain evidence="3 4">PS125</strain>
    </source>
</reference>
<gene>
    <name evidence="3" type="ORF">NX722_01850</name>
</gene>
<dbReference type="CDD" id="cd03035">
    <property type="entry name" value="ArsC_Yffb"/>
    <property type="match status" value="1"/>
</dbReference>
<proteinExistence type="inferred from homology"/>
<evidence type="ECO:0000256" key="2">
    <source>
        <dbReference type="PROSITE-ProRule" id="PRU01282"/>
    </source>
</evidence>
<organism evidence="3 4">
    <name type="scientific">Endozoicomonas gorgoniicola</name>
    <dbReference type="NCBI Taxonomy" id="1234144"/>
    <lineage>
        <taxon>Bacteria</taxon>
        <taxon>Pseudomonadati</taxon>
        <taxon>Pseudomonadota</taxon>
        <taxon>Gammaproteobacteria</taxon>
        <taxon>Oceanospirillales</taxon>
        <taxon>Endozoicomonadaceae</taxon>
        <taxon>Endozoicomonas</taxon>
    </lineage>
</organism>
<protein>
    <submittedName>
        <fullName evidence="3">ArsC family reductase</fullName>
    </submittedName>
</protein>
<dbReference type="PROSITE" id="PS51353">
    <property type="entry name" value="ARSC"/>
    <property type="match status" value="1"/>
</dbReference>
<evidence type="ECO:0000313" key="4">
    <source>
        <dbReference type="Proteomes" id="UP001209854"/>
    </source>
</evidence>
<dbReference type="InterPro" id="IPR036249">
    <property type="entry name" value="Thioredoxin-like_sf"/>
</dbReference>
<dbReference type="EMBL" id="JAPFCC010000001">
    <property type="protein sequence ID" value="MCW7551403.1"/>
    <property type="molecule type" value="Genomic_DNA"/>
</dbReference>
<dbReference type="PANTHER" id="PTHR30041:SF8">
    <property type="entry name" value="PROTEIN YFFB"/>
    <property type="match status" value="1"/>
</dbReference>